<reference evidence="1 2" key="1">
    <citation type="submission" date="2019-03" db="EMBL/GenBank/DDBJ databases">
        <title>Genomic Encyclopedia of Type Strains, Phase IV (KMG-IV): sequencing the most valuable type-strain genomes for metagenomic binning, comparative biology and taxonomic classification.</title>
        <authorList>
            <person name="Goeker M."/>
        </authorList>
    </citation>
    <scope>NUCLEOTIDE SEQUENCE [LARGE SCALE GENOMIC DNA]</scope>
    <source>
        <strain evidence="1 2">DSM 45775</strain>
    </source>
</reference>
<protein>
    <submittedName>
        <fullName evidence="1">Ornithine cyclodeaminase</fullName>
    </submittedName>
</protein>
<dbReference type="PIRSF" id="PIRSF001439">
    <property type="entry name" value="CryM"/>
    <property type="match status" value="1"/>
</dbReference>
<name>A0A4R6V4F8_9PSEU</name>
<dbReference type="AlphaFoldDB" id="A0A4R6V4F8"/>
<evidence type="ECO:0000313" key="2">
    <source>
        <dbReference type="Proteomes" id="UP000295705"/>
    </source>
</evidence>
<keyword evidence="2" id="KW-1185">Reference proteome</keyword>
<dbReference type="PANTHER" id="PTHR13812:SF19">
    <property type="entry name" value="KETIMINE REDUCTASE MU-CRYSTALLIN"/>
    <property type="match status" value="1"/>
</dbReference>
<dbReference type="Proteomes" id="UP000295705">
    <property type="component" value="Unassembled WGS sequence"/>
</dbReference>
<accession>A0A4R6V4F8</accession>
<dbReference type="InterPro" id="IPR023401">
    <property type="entry name" value="ODC_N"/>
</dbReference>
<dbReference type="PANTHER" id="PTHR13812">
    <property type="entry name" value="KETIMINE REDUCTASE MU-CRYSTALLIN"/>
    <property type="match status" value="1"/>
</dbReference>
<dbReference type="Pfam" id="PF02423">
    <property type="entry name" value="OCD_Mu_crystall"/>
    <property type="match status" value="1"/>
</dbReference>
<sequence length="338" mass="35399">MTTPSAEPALRILRREDVLAAATDVDPVACVQATLLAHARGATTLPDEAYLPWHTPSSGVFARSLALPGAVWGERPAVGLKVINSSLDNPARGMPRAQGWTFLFDPDTARPIAMLEAAWISATRTAAYTVLSARLLAAPRVDRIAVLGTGALAETHLDLLGAEYPDASTVVYDLDPARARAFAALHRADVADEPRDAVEGAGLVVCTTTTTTGYIALDWLAPGALVAHVSLDDVLPEVVAGADLVVIDDWDLIAADDRRLLGRMLREGTLAPPGESRDGARTVDASLADVVAGAHPGRARDTDVILSNPFGMGVLDVALAADVHDAALARDLGTIIQP</sequence>
<evidence type="ECO:0000313" key="1">
    <source>
        <dbReference type="EMBL" id="TDQ51024.1"/>
    </source>
</evidence>
<dbReference type="Gene3D" id="3.40.50.720">
    <property type="entry name" value="NAD(P)-binding Rossmann-like Domain"/>
    <property type="match status" value="1"/>
</dbReference>
<dbReference type="RefSeq" id="WP_208114368.1">
    <property type="nucleotide sequence ID" value="NZ_BAABHR010000058.1"/>
</dbReference>
<comment type="caution">
    <text evidence="1">The sequence shown here is derived from an EMBL/GenBank/DDBJ whole genome shotgun (WGS) entry which is preliminary data.</text>
</comment>
<dbReference type="InterPro" id="IPR036291">
    <property type="entry name" value="NAD(P)-bd_dom_sf"/>
</dbReference>
<gene>
    <name evidence="1" type="ORF">EV188_109233</name>
</gene>
<dbReference type="GO" id="GO:0005737">
    <property type="term" value="C:cytoplasm"/>
    <property type="evidence" value="ECO:0007669"/>
    <property type="project" value="TreeGrafter"/>
</dbReference>
<dbReference type="InterPro" id="IPR003462">
    <property type="entry name" value="ODC_Mu_crystall"/>
</dbReference>
<dbReference type="Gene3D" id="3.30.1780.10">
    <property type="entry name" value="ornithine cyclodeaminase, domain 1"/>
    <property type="match status" value="1"/>
</dbReference>
<dbReference type="SUPFAM" id="SSF51735">
    <property type="entry name" value="NAD(P)-binding Rossmann-fold domains"/>
    <property type="match status" value="1"/>
</dbReference>
<dbReference type="EMBL" id="SNYO01000009">
    <property type="protein sequence ID" value="TDQ51024.1"/>
    <property type="molecule type" value="Genomic_DNA"/>
</dbReference>
<proteinExistence type="predicted"/>
<organism evidence="1 2">
    <name type="scientific">Actinomycetospora succinea</name>
    <dbReference type="NCBI Taxonomy" id="663603"/>
    <lineage>
        <taxon>Bacteria</taxon>
        <taxon>Bacillati</taxon>
        <taxon>Actinomycetota</taxon>
        <taxon>Actinomycetes</taxon>
        <taxon>Pseudonocardiales</taxon>
        <taxon>Pseudonocardiaceae</taxon>
        <taxon>Actinomycetospora</taxon>
    </lineage>
</organism>